<dbReference type="SUPFAM" id="SSF55729">
    <property type="entry name" value="Acyl-CoA N-acyltransferases (Nat)"/>
    <property type="match status" value="1"/>
</dbReference>
<feature type="binding site" evidence="3">
    <location>
        <begin position="110"/>
        <end position="112"/>
    </location>
    <ligand>
        <name>acetyl-CoA</name>
        <dbReference type="ChEBI" id="CHEBI:57288"/>
    </ligand>
</feature>
<evidence type="ECO:0000313" key="7">
    <source>
        <dbReference type="Proteomes" id="UP000075025"/>
    </source>
</evidence>
<dbReference type="EMBL" id="LDRT01000086">
    <property type="protein sequence ID" value="KTR93376.1"/>
    <property type="molecule type" value="Genomic_DNA"/>
</dbReference>
<evidence type="ECO:0000259" key="5">
    <source>
        <dbReference type="Pfam" id="PF17668"/>
    </source>
</evidence>
<proteinExistence type="inferred from homology"/>
<dbReference type="OrthoDB" id="8399956at2"/>
<accession>A0A147EVD1</accession>
<feature type="binding site" evidence="3">
    <location>
        <begin position="146"/>
        <end position="147"/>
    </location>
    <ligand>
        <name>acetyl-CoA</name>
        <dbReference type="ChEBI" id="CHEBI:57288"/>
    </ligand>
</feature>
<dbReference type="Pfam" id="PF17668">
    <property type="entry name" value="Acetyltransf_17"/>
    <property type="match status" value="1"/>
</dbReference>
<dbReference type="Pfam" id="PF13530">
    <property type="entry name" value="SCP2_2"/>
    <property type="match status" value="1"/>
</dbReference>
<dbReference type="PANTHER" id="PTHR37817">
    <property type="entry name" value="N-ACETYLTRANSFERASE EIS"/>
    <property type="match status" value="1"/>
</dbReference>
<comment type="similarity">
    <text evidence="3">Belongs to the acetyltransferase Eis family.</text>
</comment>
<evidence type="ECO:0000256" key="2">
    <source>
        <dbReference type="ARBA" id="ARBA00023315"/>
    </source>
</evidence>
<evidence type="ECO:0000256" key="1">
    <source>
        <dbReference type="ARBA" id="ARBA00022679"/>
    </source>
</evidence>
<dbReference type="PATRIC" id="fig|2033.6.peg.3832"/>
<dbReference type="GO" id="GO:0034069">
    <property type="term" value="F:aminoglycoside N-acetyltransferase activity"/>
    <property type="evidence" value="ECO:0007669"/>
    <property type="project" value="TreeGrafter"/>
</dbReference>
<feature type="domain" description="Eis-like acetyltransferase" evidence="5">
    <location>
        <begin position="214"/>
        <end position="327"/>
    </location>
</feature>
<evidence type="ECO:0000259" key="4">
    <source>
        <dbReference type="Pfam" id="PF13530"/>
    </source>
</evidence>
<protein>
    <submittedName>
        <fullName evidence="6">Uncharacterized protein</fullName>
    </submittedName>
</protein>
<dbReference type="InterPro" id="IPR041380">
    <property type="entry name" value="Acetyltransf_17"/>
</dbReference>
<dbReference type="RefSeq" id="WP_058624405.1">
    <property type="nucleotide sequence ID" value="NZ_LDRT01000086.1"/>
</dbReference>
<dbReference type="AlphaFoldDB" id="A0A147EVD1"/>
<dbReference type="InterPro" id="IPR025559">
    <property type="entry name" value="Eis_dom"/>
</dbReference>
<keyword evidence="1 3" id="KW-0808">Transferase</keyword>
<dbReference type="Gene3D" id="3.40.630.30">
    <property type="match status" value="2"/>
</dbReference>
<feature type="domain" description="Enhanced intracellular survival protein" evidence="4">
    <location>
        <begin position="331"/>
        <end position="431"/>
    </location>
</feature>
<feature type="active site" description="Proton acceptor; via carboxylate" evidence="3">
    <location>
        <position position="436"/>
    </location>
</feature>
<reference evidence="6 7" key="1">
    <citation type="journal article" date="2016" name="Front. Microbiol.">
        <title>Genomic Resource of Rice Seed Associated Bacteria.</title>
        <authorList>
            <person name="Midha S."/>
            <person name="Bansal K."/>
            <person name="Sharma S."/>
            <person name="Kumar N."/>
            <person name="Patil P.P."/>
            <person name="Chaudhry V."/>
            <person name="Patil P.B."/>
        </authorList>
    </citation>
    <scope>NUCLEOTIDE SEQUENCE [LARGE SCALE GENOMIC DNA]</scope>
    <source>
        <strain evidence="6 7">NS220</strain>
    </source>
</reference>
<dbReference type="SUPFAM" id="SSF55718">
    <property type="entry name" value="SCP-like"/>
    <property type="match status" value="1"/>
</dbReference>
<name>A0A147EVD1_MICTE</name>
<dbReference type="InterPro" id="IPR022902">
    <property type="entry name" value="NAcTrfase_Eis"/>
</dbReference>
<dbReference type="Proteomes" id="UP000075025">
    <property type="component" value="Unassembled WGS sequence"/>
</dbReference>
<dbReference type="GO" id="GO:0030649">
    <property type="term" value="P:aminoglycoside antibiotic catabolic process"/>
    <property type="evidence" value="ECO:0007669"/>
    <property type="project" value="TreeGrafter"/>
</dbReference>
<dbReference type="CDD" id="cd04301">
    <property type="entry name" value="NAT_SF"/>
    <property type="match status" value="1"/>
</dbReference>
<dbReference type="PANTHER" id="PTHR37817:SF1">
    <property type="entry name" value="N-ACETYLTRANSFERASE EIS"/>
    <property type="match status" value="1"/>
</dbReference>
<feature type="active site" description="Proton donor" evidence="3">
    <location>
        <position position="151"/>
    </location>
</feature>
<comment type="caution">
    <text evidence="6">The sequence shown here is derived from an EMBL/GenBank/DDBJ whole genome shotgun (WGS) entry which is preliminary data.</text>
</comment>
<evidence type="ECO:0000313" key="6">
    <source>
        <dbReference type="EMBL" id="KTR93376.1"/>
    </source>
</evidence>
<gene>
    <name evidence="6" type="ORF">NS220_12675</name>
</gene>
<sequence length="436" mass="46687">MPTTDTRSLAPDATSSADLEAVGLEYTPVSADDAAFEPFLRAVSRGFLGEEPSADEVESARRALTSRRLTGVFDRAGVDPASPVATVDSWPTELTVSPGRTIPLWSISAVTVAPTHRRRGIARAMLTGELRTAAAAGFPLAGLTVTEATIYGRWGFSPAAWASDVAVDTRRARWTGPVAPGRLDFVSPESLPERLARVHERIRVERPGAVPGWEGRWRGVAGLTPDAKDAKKVRAVSYRDTAGEERGVLVYTLESGPDGDFSPYVLTVRALFADGDEATAALWRFAIEHDLVGEVKASLQPIAPPVQWMIADRRAVTVTPTDHHWLRVLDVPAALSARRYAAALDVVLRVEDPLGFADGAWSVRIDADGSAVVGRAAQDRATDLELTVGALGSLLLGGVRVRDLAAAGLVRGPREHQAALDAAFTPEVTPLLDIWY</sequence>
<organism evidence="6 7">
    <name type="scientific">Microbacterium testaceum</name>
    <name type="common">Aureobacterium testaceum</name>
    <name type="synonym">Brevibacterium testaceum</name>
    <dbReference type="NCBI Taxonomy" id="2033"/>
    <lineage>
        <taxon>Bacteria</taxon>
        <taxon>Bacillati</taxon>
        <taxon>Actinomycetota</taxon>
        <taxon>Actinomycetes</taxon>
        <taxon>Micrococcales</taxon>
        <taxon>Microbacteriaceae</taxon>
        <taxon>Microbacterium</taxon>
    </lineage>
</organism>
<evidence type="ECO:0000256" key="3">
    <source>
        <dbReference type="HAMAP-Rule" id="MF_01812"/>
    </source>
</evidence>
<dbReference type="InterPro" id="IPR036527">
    <property type="entry name" value="SCP2_sterol-bd_dom_sf"/>
</dbReference>
<comment type="subunit">
    <text evidence="3">Homohexamer; trimer of dimers.</text>
</comment>
<dbReference type="InterPro" id="IPR051554">
    <property type="entry name" value="Acetyltransferase_Eis"/>
</dbReference>
<dbReference type="InterPro" id="IPR016181">
    <property type="entry name" value="Acyl_CoA_acyltransferase"/>
</dbReference>
<dbReference type="HAMAP" id="MF_01812">
    <property type="entry name" value="Eis"/>
    <property type="match status" value="1"/>
</dbReference>
<keyword evidence="2 3" id="KW-0012">Acyltransferase</keyword>
<feature type="binding site" evidence="3">
    <location>
        <begin position="118"/>
        <end position="123"/>
    </location>
    <ligand>
        <name>acetyl-CoA</name>
        <dbReference type="ChEBI" id="CHEBI:57288"/>
    </ligand>
</feature>
<dbReference type="Gene3D" id="3.30.1050.10">
    <property type="entry name" value="SCP2 sterol-binding domain"/>
    <property type="match status" value="1"/>
</dbReference>
<dbReference type="Pfam" id="PF13527">
    <property type="entry name" value="Acetyltransf_9"/>
    <property type="match status" value="1"/>
</dbReference>